<dbReference type="EMBL" id="NNAY01007754">
    <property type="protein sequence ID" value="OXU16296.1"/>
    <property type="molecule type" value="Genomic_DNA"/>
</dbReference>
<dbReference type="Pfam" id="PF23055">
    <property type="entry name" value="DUF7041"/>
    <property type="match status" value="1"/>
</dbReference>
<comment type="caution">
    <text evidence="3">The sequence shown here is derived from an EMBL/GenBank/DDBJ whole genome shotgun (WGS) entry which is preliminary data.</text>
</comment>
<dbReference type="Proteomes" id="UP000215335">
    <property type="component" value="Unassembled WGS sequence"/>
</dbReference>
<evidence type="ECO:0000259" key="2">
    <source>
        <dbReference type="Pfam" id="PF23055"/>
    </source>
</evidence>
<feature type="compositionally biased region" description="Polar residues" evidence="1">
    <location>
        <begin position="30"/>
        <end position="57"/>
    </location>
</feature>
<gene>
    <name evidence="3" type="ORF">TSAR_010579</name>
</gene>
<dbReference type="OrthoDB" id="6621317at2759"/>
<evidence type="ECO:0000313" key="3">
    <source>
        <dbReference type="EMBL" id="OXU16296.1"/>
    </source>
</evidence>
<feature type="domain" description="DUF7041" evidence="2">
    <location>
        <begin position="81"/>
        <end position="164"/>
    </location>
</feature>
<dbReference type="AlphaFoldDB" id="A0A232ED78"/>
<dbReference type="PANTHER" id="PTHR33327:SF3">
    <property type="entry name" value="RNA-DIRECTED DNA POLYMERASE"/>
    <property type="match status" value="1"/>
</dbReference>
<feature type="region of interest" description="Disordered" evidence="1">
    <location>
        <begin position="26"/>
        <end position="58"/>
    </location>
</feature>
<feature type="region of interest" description="Disordered" evidence="1">
    <location>
        <begin position="190"/>
        <end position="217"/>
    </location>
</feature>
<name>A0A232ED78_9HYME</name>
<proteinExistence type="predicted"/>
<feature type="compositionally biased region" description="Basic residues" evidence="1">
    <location>
        <begin position="207"/>
        <end position="217"/>
    </location>
</feature>
<keyword evidence="4" id="KW-1185">Reference proteome</keyword>
<accession>A0A232ED78</accession>
<evidence type="ECO:0000256" key="1">
    <source>
        <dbReference type="SAM" id="MobiDB-lite"/>
    </source>
</evidence>
<dbReference type="InterPro" id="IPR055469">
    <property type="entry name" value="DUF7041"/>
</dbReference>
<dbReference type="PANTHER" id="PTHR33327">
    <property type="entry name" value="ENDONUCLEASE"/>
    <property type="match status" value="1"/>
</dbReference>
<reference evidence="3 4" key="1">
    <citation type="journal article" date="2017" name="Curr. Biol.">
        <title>The Evolution of Venom by Co-option of Single-Copy Genes.</title>
        <authorList>
            <person name="Martinson E.O."/>
            <person name="Mrinalini"/>
            <person name="Kelkar Y.D."/>
            <person name="Chang C.H."/>
            <person name="Werren J.H."/>
        </authorList>
    </citation>
    <scope>NUCLEOTIDE SEQUENCE [LARGE SCALE GENOMIC DNA]</scope>
    <source>
        <strain evidence="3 4">Alberta</strain>
        <tissue evidence="3">Whole body</tissue>
    </source>
</reference>
<evidence type="ECO:0000313" key="4">
    <source>
        <dbReference type="Proteomes" id="UP000215335"/>
    </source>
</evidence>
<sequence>MSGRGRGKTVEFVDALRRSDRQLGIAAPSFEQSAQDLATTSQKPSSTKATETQNEADQSFEDALEQISNYETNMATNCSVSAFWREQPELWFIQTEALFEKHKVTDDTMKFNTVVGALDVRTIDDLQDVIRNPPANNTKYATLKETIIKRTTESPDNNLLKLLTNLELGDSKPSQLWRKMQSLADGKILEPASSGYGTPVSAIAPKRNLRTRNSRTS</sequence>
<organism evidence="3 4">
    <name type="scientific">Trichomalopsis sarcophagae</name>
    <dbReference type="NCBI Taxonomy" id="543379"/>
    <lineage>
        <taxon>Eukaryota</taxon>
        <taxon>Metazoa</taxon>
        <taxon>Ecdysozoa</taxon>
        <taxon>Arthropoda</taxon>
        <taxon>Hexapoda</taxon>
        <taxon>Insecta</taxon>
        <taxon>Pterygota</taxon>
        <taxon>Neoptera</taxon>
        <taxon>Endopterygota</taxon>
        <taxon>Hymenoptera</taxon>
        <taxon>Apocrita</taxon>
        <taxon>Proctotrupomorpha</taxon>
        <taxon>Chalcidoidea</taxon>
        <taxon>Pteromalidae</taxon>
        <taxon>Pteromalinae</taxon>
        <taxon>Trichomalopsis</taxon>
    </lineage>
</organism>
<protein>
    <recommendedName>
        <fullName evidence="2">DUF7041 domain-containing protein</fullName>
    </recommendedName>
</protein>